<dbReference type="EMBL" id="JBHLVZ010000084">
    <property type="protein sequence ID" value="MFC0388876.1"/>
    <property type="molecule type" value="Genomic_DNA"/>
</dbReference>
<evidence type="ECO:0000313" key="2">
    <source>
        <dbReference type="Proteomes" id="UP001589789"/>
    </source>
</evidence>
<sequence length="377" mass="40537">MPLAIASAPQGLNIAVVGGSNSLIRDGYLACFQHELEAEHGVRVATLTNFSLGGSSSFFGLAQLCRTGVHRDVHILIVEYALNDSAGFSRKPALYDHWARAYEGILRKALTENPELMVVSLILGQQSGAHRRRICPYSAGIHFMSARYGAHVIDLNEILAREQPDAFDDDALYADVSHYSRPYGVAVVGSIVAREMARALQSHGGAKLPRPIYAQNYSHARYLADLSPFLQGPRGETVYQNRAFDLRAAELLPTAALSFRLSGRVLSISFVSHPASASLKVRVGDSEFVQNTARATFRTKPLKFLQSTLMPEVHGGYTLGGNRVAISMTVLGGAEARAEPDPEAGHDEAAGPLLPPMAAAPISFAPLGVLYCGSLSP</sequence>
<keyword evidence="2" id="KW-1185">Reference proteome</keyword>
<reference evidence="1 2" key="1">
    <citation type="submission" date="2024-09" db="EMBL/GenBank/DDBJ databases">
        <authorList>
            <person name="Sun Q."/>
            <person name="Mori K."/>
        </authorList>
    </citation>
    <scope>NUCLEOTIDE SEQUENCE [LARGE SCALE GENOMIC DNA]</scope>
    <source>
        <strain evidence="1 2">CCM 7468</strain>
    </source>
</reference>
<dbReference type="RefSeq" id="WP_377055680.1">
    <property type="nucleotide sequence ID" value="NZ_JBHLVZ010000084.1"/>
</dbReference>
<dbReference type="Proteomes" id="UP001589789">
    <property type="component" value="Unassembled WGS sequence"/>
</dbReference>
<dbReference type="Gene3D" id="3.40.50.1110">
    <property type="entry name" value="SGNH hydrolase"/>
    <property type="match status" value="1"/>
</dbReference>
<name>A0ABV6IZ23_9PROT</name>
<keyword evidence="1" id="KW-0378">Hydrolase</keyword>
<dbReference type="InterPro" id="IPR036514">
    <property type="entry name" value="SGNH_hydro_sf"/>
</dbReference>
<organism evidence="1 2">
    <name type="scientific">Muricoccus vinaceus</name>
    <dbReference type="NCBI Taxonomy" id="424704"/>
    <lineage>
        <taxon>Bacteria</taxon>
        <taxon>Pseudomonadati</taxon>
        <taxon>Pseudomonadota</taxon>
        <taxon>Alphaproteobacteria</taxon>
        <taxon>Acetobacterales</taxon>
        <taxon>Roseomonadaceae</taxon>
        <taxon>Muricoccus</taxon>
    </lineage>
</organism>
<dbReference type="GO" id="GO:0016787">
    <property type="term" value="F:hydrolase activity"/>
    <property type="evidence" value="ECO:0007669"/>
    <property type="project" value="UniProtKB-KW"/>
</dbReference>
<comment type="caution">
    <text evidence="1">The sequence shown here is derived from an EMBL/GenBank/DDBJ whole genome shotgun (WGS) entry which is preliminary data.</text>
</comment>
<proteinExistence type="predicted"/>
<evidence type="ECO:0000313" key="1">
    <source>
        <dbReference type="EMBL" id="MFC0388876.1"/>
    </source>
</evidence>
<protein>
    <submittedName>
        <fullName evidence="1">SGNH/GDSL hydrolase family protein</fullName>
    </submittedName>
</protein>
<gene>
    <name evidence="1" type="ORF">ACFFIC_25500</name>
</gene>
<dbReference type="SUPFAM" id="SSF52266">
    <property type="entry name" value="SGNH hydrolase"/>
    <property type="match status" value="1"/>
</dbReference>
<accession>A0ABV6IZ23</accession>